<dbReference type="PROSITE" id="PS00455">
    <property type="entry name" value="AMP_BINDING"/>
    <property type="match status" value="1"/>
</dbReference>
<keyword evidence="3" id="KW-0436">Ligase</keyword>
<evidence type="ECO:0000256" key="4">
    <source>
        <dbReference type="ARBA" id="ARBA00022741"/>
    </source>
</evidence>
<dbReference type="InterPro" id="IPR000873">
    <property type="entry name" value="AMP-dep_synth/lig_dom"/>
</dbReference>
<proteinExistence type="inferred from homology"/>
<dbReference type="GO" id="GO:0106290">
    <property type="term" value="F:trans-cinnamate-CoA ligase activity"/>
    <property type="evidence" value="ECO:0007669"/>
    <property type="project" value="UniProtKB-ARBA"/>
</dbReference>
<dbReference type="EMBL" id="NMUH01002172">
    <property type="protein sequence ID" value="MQL98342.1"/>
    <property type="molecule type" value="Genomic_DNA"/>
</dbReference>
<comment type="catalytic activity">
    <reaction evidence="6">
        <text>(E)-4-coumarate + ATP + CoA = (E)-4-coumaroyl-CoA + AMP + diphosphate</text>
        <dbReference type="Rhea" id="RHEA:19641"/>
        <dbReference type="ChEBI" id="CHEBI:12876"/>
        <dbReference type="ChEBI" id="CHEBI:30616"/>
        <dbReference type="ChEBI" id="CHEBI:33019"/>
        <dbReference type="ChEBI" id="CHEBI:57287"/>
        <dbReference type="ChEBI" id="CHEBI:85008"/>
        <dbReference type="ChEBI" id="CHEBI:456215"/>
        <dbReference type="EC" id="6.2.1.12"/>
    </reaction>
    <physiologicalReaction direction="left-to-right" evidence="6">
        <dbReference type="Rhea" id="RHEA:19642"/>
    </physiologicalReaction>
</comment>
<comment type="caution">
    <text evidence="10">The sequence shown here is derived from an EMBL/GenBank/DDBJ whole genome shotgun (WGS) entry which is preliminary data.</text>
</comment>
<dbReference type="FunFam" id="3.40.50.12780:FF:000003">
    <property type="entry name" value="Long-chain-fatty-acid--CoA ligase FadD"/>
    <property type="match status" value="1"/>
</dbReference>
<evidence type="ECO:0000256" key="1">
    <source>
        <dbReference type="ARBA" id="ARBA00006432"/>
    </source>
</evidence>
<evidence type="ECO:0000256" key="7">
    <source>
        <dbReference type="SAM" id="Phobius"/>
    </source>
</evidence>
<dbReference type="Gene3D" id="3.40.50.12780">
    <property type="entry name" value="N-terminal domain of ligase-like"/>
    <property type="match status" value="1"/>
</dbReference>
<dbReference type="InterPro" id="IPR025110">
    <property type="entry name" value="AMP-bd_C"/>
</dbReference>
<sequence>MPGQMSSSFAAAAMGTPAWYCPETGVYSSRHNPVDLPSDPFLDLPTYVLARPHGGTTALVDAPSGLSISYPQLRRMVGSVAAGLRRMGISSKDVVLILLPNSVFFPVVFLGVLSAGAVATAMNPLSSPEEMKRQVRDSGAVLAFANPKNVGRLGKVGIRVVEVPEGAVSGLWEDSEFGRILSCDHQDGSPRPVIRQEDTAAVIYSSGTTGSSKGALITHGNFIAMVELFVRLFVSLETVAAWENVYLAALPMFHIFGLSLFSVGLLSLGSVVVVMPRFDVEDAVRAIDRYKVTHFHCVPPILVALTRVGSGAASALSSLKQVFCGAAPLSERKIEAFLGRFPHVDFLQGYGMTETTAVGAVGLNTEKMKKYTSVGLLAPNTQAKVVHWQSGLCMPFGDDGELWLRGPSVMKGYLNNDSATTLTIDGDGWLRTGDIAHFDEDGYLYIVDRLKDTIKYKGYQIAPADLEAVLVSHPDVLDVAVTSIPDEEAGEIPVAFVVRKPGSKLSSAQVINHLASQVAPYKKVRKVVFVETLPRSPAGKILRRLLRSHPDSKL</sequence>
<keyword evidence="11" id="KW-1185">Reference proteome</keyword>
<dbReference type="PANTHER" id="PTHR24096">
    <property type="entry name" value="LONG-CHAIN-FATTY-ACID--COA LIGASE"/>
    <property type="match status" value="1"/>
</dbReference>
<keyword evidence="4" id="KW-0547">Nucleotide-binding</keyword>
<dbReference type="CDD" id="cd05904">
    <property type="entry name" value="4CL"/>
    <property type="match status" value="1"/>
</dbReference>
<feature type="domain" description="AMP-binding enzyme C-terminal" evidence="9">
    <location>
        <begin position="466"/>
        <end position="540"/>
    </location>
</feature>
<dbReference type="AlphaFoldDB" id="A0A843VHW5"/>
<dbReference type="Gene3D" id="3.30.300.30">
    <property type="match status" value="1"/>
</dbReference>
<dbReference type="Proteomes" id="UP000652761">
    <property type="component" value="Unassembled WGS sequence"/>
</dbReference>
<keyword evidence="5" id="KW-0067">ATP-binding</keyword>
<feature type="transmembrane region" description="Helical" evidence="7">
    <location>
        <begin position="252"/>
        <end position="275"/>
    </location>
</feature>
<evidence type="ECO:0000256" key="6">
    <source>
        <dbReference type="ARBA" id="ARBA00034252"/>
    </source>
</evidence>
<evidence type="ECO:0000256" key="5">
    <source>
        <dbReference type="ARBA" id="ARBA00022840"/>
    </source>
</evidence>
<evidence type="ECO:0000313" key="10">
    <source>
        <dbReference type="EMBL" id="MQL98342.1"/>
    </source>
</evidence>
<comment type="similarity">
    <text evidence="1">Belongs to the ATP-dependent AMP-binding enzyme family.</text>
</comment>
<evidence type="ECO:0000313" key="11">
    <source>
        <dbReference type="Proteomes" id="UP000652761"/>
    </source>
</evidence>
<feature type="transmembrane region" description="Helical" evidence="7">
    <location>
        <begin position="94"/>
        <end position="122"/>
    </location>
</feature>
<feature type="domain" description="AMP-dependent synthetase/ligase" evidence="8">
    <location>
        <begin position="51"/>
        <end position="414"/>
    </location>
</feature>
<gene>
    <name evidence="10" type="ORF">Taro_031037</name>
</gene>
<dbReference type="InterPro" id="IPR045851">
    <property type="entry name" value="AMP-bd_C_sf"/>
</dbReference>
<name>A0A843VHW5_COLES</name>
<accession>A0A843VHW5</accession>
<keyword evidence="7" id="KW-0812">Transmembrane</keyword>
<dbReference type="EC" id="6.2.1.12" evidence="2"/>
<dbReference type="OrthoDB" id="10253869at2759"/>
<dbReference type="InterPro" id="IPR042099">
    <property type="entry name" value="ANL_N_sf"/>
</dbReference>
<dbReference type="PANTHER" id="PTHR24096:SF149">
    <property type="entry name" value="AMP-BINDING DOMAIN-CONTAINING PROTEIN-RELATED"/>
    <property type="match status" value="1"/>
</dbReference>
<dbReference type="GO" id="GO:0016207">
    <property type="term" value="F:4-coumarate-CoA ligase activity"/>
    <property type="evidence" value="ECO:0007669"/>
    <property type="project" value="UniProtKB-EC"/>
</dbReference>
<dbReference type="FunFam" id="3.30.300.30:FF:000007">
    <property type="entry name" value="4-coumarate--CoA ligase 2"/>
    <property type="match status" value="1"/>
</dbReference>
<evidence type="ECO:0000256" key="2">
    <source>
        <dbReference type="ARBA" id="ARBA00012959"/>
    </source>
</evidence>
<dbReference type="InterPro" id="IPR020845">
    <property type="entry name" value="AMP-binding_CS"/>
</dbReference>
<dbReference type="SUPFAM" id="SSF56801">
    <property type="entry name" value="Acetyl-CoA synthetase-like"/>
    <property type="match status" value="1"/>
</dbReference>
<dbReference type="GO" id="GO:0006744">
    <property type="term" value="P:ubiquinone biosynthetic process"/>
    <property type="evidence" value="ECO:0007669"/>
    <property type="project" value="TreeGrafter"/>
</dbReference>
<evidence type="ECO:0000256" key="3">
    <source>
        <dbReference type="ARBA" id="ARBA00022598"/>
    </source>
</evidence>
<dbReference type="Pfam" id="PF13193">
    <property type="entry name" value="AMP-binding_C"/>
    <property type="match status" value="1"/>
</dbReference>
<evidence type="ECO:0000259" key="9">
    <source>
        <dbReference type="Pfam" id="PF13193"/>
    </source>
</evidence>
<dbReference type="GO" id="GO:0005777">
    <property type="term" value="C:peroxisome"/>
    <property type="evidence" value="ECO:0007669"/>
    <property type="project" value="TreeGrafter"/>
</dbReference>
<evidence type="ECO:0000259" key="8">
    <source>
        <dbReference type="Pfam" id="PF00501"/>
    </source>
</evidence>
<keyword evidence="7" id="KW-1133">Transmembrane helix</keyword>
<dbReference type="GO" id="GO:0005524">
    <property type="term" value="F:ATP binding"/>
    <property type="evidence" value="ECO:0007669"/>
    <property type="project" value="UniProtKB-KW"/>
</dbReference>
<reference evidence="10" key="1">
    <citation type="submission" date="2017-07" db="EMBL/GenBank/DDBJ databases">
        <title>Taro Niue Genome Assembly and Annotation.</title>
        <authorList>
            <person name="Atibalentja N."/>
            <person name="Keating K."/>
            <person name="Fields C.J."/>
        </authorList>
    </citation>
    <scope>NUCLEOTIDE SEQUENCE</scope>
    <source>
        <strain evidence="10">Niue_2</strain>
        <tissue evidence="10">Leaf</tissue>
    </source>
</reference>
<organism evidence="10 11">
    <name type="scientific">Colocasia esculenta</name>
    <name type="common">Wild taro</name>
    <name type="synonym">Arum esculentum</name>
    <dbReference type="NCBI Taxonomy" id="4460"/>
    <lineage>
        <taxon>Eukaryota</taxon>
        <taxon>Viridiplantae</taxon>
        <taxon>Streptophyta</taxon>
        <taxon>Embryophyta</taxon>
        <taxon>Tracheophyta</taxon>
        <taxon>Spermatophyta</taxon>
        <taxon>Magnoliopsida</taxon>
        <taxon>Liliopsida</taxon>
        <taxon>Araceae</taxon>
        <taxon>Aroideae</taxon>
        <taxon>Colocasieae</taxon>
        <taxon>Colocasia</taxon>
    </lineage>
</organism>
<dbReference type="Pfam" id="PF00501">
    <property type="entry name" value="AMP-binding"/>
    <property type="match status" value="1"/>
</dbReference>
<dbReference type="GO" id="GO:0009698">
    <property type="term" value="P:phenylpropanoid metabolic process"/>
    <property type="evidence" value="ECO:0007669"/>
    <property type="project" value="UniProtKB-ARBA"/>
</dbReference>
<protein>
    <recommendedName>
        <fullName evidence="2">4-coumarate--CoA ligase</fullName>
        <ecNumber evidence="2">6.2.1.12</ecNumber>
    </recommendedName>
</protein>
<keyword evidence="7" id="KW-0472">Membrane</keyword>